<organism evidence="9 10">
    <name type="scientific">Diatrype stigma</name>
    <dbReference type="NCBI Taxonomy" id="117547"/>
    <lineage>
        <taxon>Eukaryota</taxon>
        <taxon>Fungi</taxon>
        <taxon>Dikarya</taxon>
        <taxon>Ascomycota</taxon>
        <taxon>Pezizomycotina</taxon>
        <taxon>Sordariomycetes</taxon>
        <taxon>Xylariomycetidae</taxon>
        <taxon>Xylariales</taxon>
        <taxon>Diatrypaceae</taxon>
        <taxon>Diatrype</taxon>
    </lineage>
</organism>
<protein>
    <recommendedName>
        <fullName evidence="7">Large ribosomal subunit protein mL54</fullName>
    </recommendedName>
</protein>
<gene>
    <name evidence="9" type="ORF">SLS62_005293</name>
</gene>
<evidence type="ECO:0000313" key="9">
    <source>
        <dbReference type="EMBL" id="KAK7752741.1"/>
    </source>
</evidence>
<dbReference type="EMBL" id="JAKJXP020000035">
    <property type="protein sequence ID" value="KAK7752741.1"/>
    <property type="molecule type" value="Genomic_DNA"/>
</dbReference>
<comment type="similarity">
    <text evidence="6">Belongs to the mitochondrion-specific ribosomal protein mL54 family.</text>
</comment>
<evidence type="ECO:0000256" key="2">
    <source>
        <dbReference type="ARBA" id="ARBA00022946"/>
    </source>
</evidence>
<feature type="compositionally biased region" description="Low complexity" evidence="8">
    <location>
        <begin position="27"/>
        <end position="41"/>
    </location>
</feature>
<keyword evidence="4" id="KW-0496">Mitochondrion</keyword>
<evidence type="ECO:0000256" key="6">
    <source>
        <dbReference type="ARBA" id="ARBA00033752"/>
    </source>
</evidence>
<dbReference type="InterPro" id="IPR013870">
    <property type="entry name" value="Ribosomal_mL54"/>
</dbReference>
<feature type="compositionally biased region" description="Low complexity" evidence="8">
    <location>
        <begin position="51"/>
        <end position="63"/>
    </location>
</feature>
<dbReference type="Pfam" id="PF08561">
    <property type="entry name" value="Ribosomal_L37"/>
    <property type="match status" value="1"/>
</dbReference>
<evidence type="ECO:0000256" key="8">
    <source>
        <dbReference type="SAM" id="MobiDB-lite"/>
    </source>
</evidence>
<name>A0AAN9URM6_9PEZI</name>
<keyword evidence="3" id="KW-0689">Ribosomal protein</keyword>
<feature type="region of interest" description="Disordered" evidence="8">
    <location>
        <begin position="11"/>
        <end position="101"/>
    </location>
</feature>
<keyword evidence="5" id="KW-0687">Ribonucleoprotein</keyword>
<dbReference type="Proteomes" id="UP001320420">
    <property type="component" value="Unassembled WGS sequence"/>
</dbReference>
<comment type="subcellular location">
    <subcellularLocation>
        <location evidence="1">Mitochondrion</location>
    </subcellularLocation>
</comment>
<dbReference type="PANTHER" id="PTHR28595">
    <property type="entry name" value="39S RIBOSOMAL PROTEIN L54, MITOCHONDRIAL"/>
    <property type="match status" value="1"/>
</dbReference>
<evidence type="ECO:0000256" key="1">
    <source>
        <dbReference type="ARBA" id="ARBA00004173"/>
    </source>
</evidence>
<dbReference type="GO" id="GO:0005762">
    <property type="term" value="C:mitochondrial large ribosomal subunit"/>
    <property type="evidence" value="ECO:0007669"/>
    <property type="project" value="TreeGrafter"/>
</dbReference>
<proteinExistence type="inferred from homology"/>
<keyword evidence="10" id="KW-1185">Reference proteome</keyword>
<dbReference type="AlphaFoldDB" id="A0AAN9URM6"/>
<keyword evidence="2" id="KW-0809">Transit peptide</keyword>
<evidence type="ECO:0000313" key="10">
    <source>
        <dbReference type="Proteomes" id="UP001320420"/>
    </source>
</evidence>
<accession>A0AAN9URM6</accession>
<evidence type="ECO:0000256" key="5">
    <source>
        <dbReference type="ARBA" id="ARBA00023274"/>
    </source>
</evidence>
<comment type="caution">
    <text evidence="9">The sequence shown here is derived from an EMBL/GenBank/DDBJ whole genome shotgun (WGS) entry which is preliminary data.</text>
</comment>
<evidence type="ECO:0000256" key="4">
    <source>
        <dbReference type="ARBA" id="ARBA00023128"/>
    </source>
</evidence>
<reference evidence="9 10" key="1">
    <citation type="submission" date="2024-02" db="EMBL/GenBank/DDBJ databases">
        <title>De novo assembly and annotation of 12 fungi associated with fruit tree decline syndrome in Ontario, Canada.</title>
        <authorList>
            <person name="Sulman M."/>
            <person name="Ellouze W."/>
            <person name="Ilyukhin E."/>
        </authorList>
    </citation>
    <scope>NUCLEOTIDE SEQUENCE [LARGE SCALE GENOMIC DNA]</scope>
    <source>
        <strain evidence="9 10">M11/M66-122</strain>
    </source>
</reference>
<sequence length="237" mass="25136">MICRRCLQRASGSLVAATPRRRPSPPSISISQPASTATSAIRSRLPITTRPFSHSTRARSSSPAPSPPSGEPPALSTPLGPADGSSSSGGGEAPVSKSTCPPGTVLTGLNYFKGREDPVALADADYPDWLWDCLSVQKKADAAADDEAGDEFSKSKKQRKLAAKRQRNLEAKLLAEGNIEALAPKIPLQHQSINLPANEEGTEAGALAAVAAREELRSAMRRARKANIKEQNYLKSM</sequence>
<evidence type="ECO:0000256" key="3">
    <source>
        <dbReference type="ARBA" id="ARBA00022980"/>
    </source>
</evidence>
<dbReference type="PANTHER" id="PTHR28595:SF1">
    <property type="entry name" value="LARGE RIBOSOMAL SUBUNIT PROTEIN ML54"/>
    <property type="match status" value="1"/>
</dbReference>
<evidence type="ECO:0000256" key="7">
    <source>
        <dbReference type="ARBA" id="ARBA00035179"/>
    </source>
</evidence>
<dbReference type="GO" id="GO:0003735">
    <property type="term" value="F:structural constituent of ribosome"/>
    <property type="evidence" value="ECO:0007669"/>
    <property type="project" value="TreeGrafter"/>
</dbReference>